<accession>A0ABR1ZM57</accession>
<name>A0ABR1ZM57_9ROSI</name>
<comment type="caution">
    <text evidence="2">The sequence shown here is derived from an EMBL/GenBank/DDBJ whole genome shotgun (WGS) entry which is preliminary data.</text>
</comment>
<gene>
    <name evidence="2" type="ORF">V6N12_065908</name>
</gene>
<keyword evidence="3" id="KW-1185">Reference proteome</keyword>
<feature type="region of interest" description="Disordered" evidence="1">
    <location>
        <begin position="81"/>
        <end position="103"/>
    </location>
</feature>
<evidence type="ECO:0000256" key="1">
    <source>
        <dbReference type="SAM" id="MobiDB-lite"/>
    </source>
</evidence>
<feature type="compositionally biased region" description="Low complexity" evidence="1">
    <location>
        <begin position="149"/>
        <end position="160"/>
    </location>
</feature>
<dbReference type="Proteomes" id="UP001472677">
    <property type="component" value="Unassembled WGS sequence"/>
</dbReference>
<sequence>MPEPAGGPVEEQTDLLPIDDGVSAQTHVIFDEKVFPVTVLGTSSHNAAASSQFHLVPLMVPNSANDINRIVDGSGIEGAAGVQSPAAGLNSSVSEDDESREADVEGILGRSGVAVDAVVDDGAGDSSGTPEIDDAETDNPPAVFEHDSSSSSTSARSAGANQGKDAVHADSQLDSHDLAERGFTLLDHRPRFMRYRTGSVPTDLMLNFP</sequence>
<dbReference type="EMBL" id="JBBPBM010001834">
    <property type="protein sequence ID" value="KAK8481700.1"/>
    <property type="molecule type" value="Genomic_DNA"/>
</dbReference>
<organism evidence="2 3">
    <name type="scientific">Hibiscus sabdariffa</name>
    <name type="common">roselle</name>
    <dbReference type="NCBI Taxonomy" id="183260"/>
    <lineage>
        <taxon>Eukaryota</taxon>
        <taxon>Viridiplantae</taxon>
        <taxon>Streptophyta</taxon>
        <taxon>Embryophyta</taxon>
        <taxon>Tracheophyta</taxon>
        <taxon>Spermatophyta</taxon>
        <taxon>Magnoliopsida</taxon>
        <taxon>eudicotyledons</taxon>
        <taxon>Gunneridae</taxon>
        <taxon>Pentapetalae</taxon>
        <taxon>rosids</taxon>
        <taxon>malvids</taxon>
        <taxon>Malvales</taxon>
        <taxon>Malvaceae</taxon>
        <taxon>Malvoideae</taxon>
        <taxon>Hibiscus</taxon>
    </lineage>
</organism>
<feature type="region of interest" description="Disordered" evidence="1">
    <location>
        <begin position="119"/>
        <end position="173"/>
    </location>
</feature>
<proteinExistence type="predicted"/>
<evidence type="ECO:0000313" key="3">
    <source>
        <dbReference type="Proteomes" id="UP001472677"/>
    </source>
</evidence>
<evidence type="ECO:0000313" key="2">
    <source>
        <dbReference type="EMBL" id="KAK8481700.1"/>
    </source>
</evidence>
<protein>
    <submittedName>
        <fullName evidence="2">Uncharacterized protein</fullName>
    </submittedName>
</protein>
<reference evidence="2 3" key="1">
    <citation type="journal article" date="2024" name="G3 (Bethesda)">
        <title>Genome assembly of Hibiscus sabdariffa L. provides insights into metabolisms of medicinal natural products.</title>
        <authorList>
            <person name="Kim T."/>
        </authorList>
    </citation>
    <scope>NUCLEOTIDE SEQUENCE [LARGE SCALE GENOMIC DNA]</scope>
    <source>
        <strain evidence="2">TK-2024</strain>
        <tissue evidence="2">Old leaves</tissue>
    </source>
</reference>